<dbReference type="PANTHER" id="PTHR10210">
    <property type="entry name" value="RIBOSE-PHOSPHATE DIPHOSPHOKINASE FAMILY MEMBER"/>
    <property type="match status" value="1"/>
</dbReference>
<dbReference type="SMART" id="SM01400">
    <property type="entry name" value="Pribosyltran_N"/>
    <property type="match status" value="1"/>
</dbReference>
<gene>
    <name evidence="11" type="ORF">K3181_13170</name>
</gene>
<feature type="domain" description="Phosphoribosyltransferase" evidence="9">
    <location>
        <begin position="135"/>
        <end position="257"/>
    </location>
</feature>
<evidence type="ECO:0000256" key="7">
    <source>
        <dbReference type="ARBA" id="ARBA00049535"/>
    </source>
</evidence>
<keyword evidence="12" id="KW-1185">Reference proteome</keyword>
<proteinExistence type="inferred from homology"/>
<evidence type="ECO:0000259" key="10">
    <source>
        <dbReference type="Pfam" id="PF13793"/>
    </source>
</evidence>
<dbReference type="CDD" id="cd06223">
    <property type="entry name" value="PRTases_typeI"/>
    <property type="match status" value="1"/>
</dbReference>
<evidence type="ECO:0000256" key="6">
    <source>
        <dbReference type="ARBA" id="ARBA00022840"/>
    </source>
</evidence>
<evidence type="ECO:0000256" key="1">
    <source>
        <dbReference type="ARBA" id="ARBA00013247"/>
    </source>
</evidence>
<dbReference type="SUPFAM" id="SSF53271">
    <property type="entry name" value="PRTase-like"/>
    <property type="match status" value="2"/>
</dbReference>
<evidence type="ECO:0000256" key="2">
    <source>
        <dbReference type="ARBA" id="ARBA00022679"/>
    </source>
</evidence>
<comment type="catalytic activity">
    <reaction evidence="7">
        <text>D-ribose 5-phosphate + ATP = 5-phospho-alpha-D-ribose 1-diphosphate + AMP + H(+)</text>
        <dbReference type="Rhea" id="RHEA:15609"/>
        <dbReference type="ChEBI" id="CHEBI:15378"/>
        <dbReference type="ChEBI" id="CHEBI:30616"/>
        <dbReference type="ChEBI" id="CHEBI:58017"/>
        <dbReference type="ChEBI" id="CHEBI:78346"/>
        <dbReference type="ChEBI" id="CHEBI:456215"/>
        <dbReference type="EC" id="2.7.6.1"/>
    </reaction>
</comment>
<protein>
    <recommendedName>
        <fullName evidence="1">ribose-phosphate diphosphokinase</fullName>
        <ecNumber evidence="1">2.7.6.1</ecNumber>
    </recommendedName>
</protein>
<dbReference type="Proteomes" id="UP000782554">
    <property type="component" value="Unassembled WGS sequence"/>
</dbReference>
<dbReference type="RefSeq" id="WP_221603590.1">
    <property type="nucleotide sequence ID" value="NZ_JAIGNU010000003.1"/>
</dbReference>
<dbReference type="EC" id="2.7.6.1" evidence="1"/>
<evidence type="ECO:0000256" key="5">
    <source>
        <dbReference type="ARBA" id="ARBA00022777"/>
    </source>
</evidence>
<reference evidence="11 12" key="1">
    <citation type="submission" date="2021-08" db="EMBL/GenBank/DDBJ databases">
        <title>Comparative Genomics Analysis of the Genus Qipengyuania Reveals Extensive Genetic Diversity and Metabolic Versatility, Including the Description of Fifteen Novel Species.</title>
        <authorList>
            <person name="Liu Y."/>
        </authorList>
    </citation>
    <scope>NUCLEOTIDE SEQUENCE [LARGE SCALE GENOMIC DNA]</scope>
    <source>
        <strain evidence="11 12">YG27</strain>
    </source>
</reference>
<dbReference type="NCBIfam" id="NF005537">
    <property type="entry name" value="PRK07199.1"/>
    <property type="match status" value="1"/>
</dbReference>
<evidence type="ECO:0000313" key="12">
    <source>
        <dbReference type="Proteomes" id="UP000782554"/>
    </source>
</evidence>
<dbReference type="InterPro" id="IPR029099">
    <property type="entry name" value="Pribosyltran_N"/>
</dbReference>
<dbReference type="InterPro" id="IPR000836">
    <property type="entry name" value="PRTase_dom"/>
</dbReference>
<keyword evidence="4" id="KW-0547">Nucleotide-binding</keyword>
<dbReference type="Gene3D" id="3.40.50.2020">
    <property type="match status" value="2"/>
</dbReference>
<dbReference type="InterPro" id="IPR005946">
    <property type="entry name" value="Rib-P_diPkinase"/>
</dbReference>
<evidence type="ECO:0000256" key="8">
    <source>
        <dbReference type="RuleBase" id="RU004324"/>
    </source>
</evidence>
<dbReference type="GO" id="GO:0004749">
    <property type="term" value="F:ribose phosphate diphosphokinase activity"/>
    <property type="evidence" value="ECO:0007669"/>
    <property type="project" value="UniProtKB-EC"/>
</dbReference>
<keyword evidence="6" id="KW-0067">ATP-binding</keyword>
<evidence type="ECO:0000256" key="4">
    <source>
        <dbReference type="ARBA" id="ARBA00022741"/>
    </source>
</evidence>
<sequence>MSVMLVFPGMEALATQIVERTGGDAHPVDLHHFPDGETLVTLPEQLLDQDVVILATLHDPDRVALPLTFAANTAREFGARSVGLIAPYLAYMRQDHRFAPGQAISAPIFARFLQETVDWLVTADPHLHRIHSLGALFDIPTRRIKAAPLLAEWIKANVPDAVLLGPDGESRQWVAEVARLVGRPFEVLEKVRSGDREVLVSVPQNQALMAGTPVILDDIASSGRTMIEAIARLADAGCRPPVCVVIHAVFSGDAYAQILKAGAARIVTTNSIPHESNAISLADPLADATSELTDNL</sequence>
<dbReference type="EMBL" id="JAIGNU010000003">
    <property type="protein sequence ID" value="MBX7502396.1"/>
    <property type="molecule type" value="Genomic_DNA"/>
</dbReference>
<keyword evidence="5" id="KW-0418">Kinase</keyword>
<dbReference type="NCBIfam" id="TIGR01251">
    <property type="entry name" value="ribP_PPkin"/>
    <property type="match status" value="1"/>
</dbReference>
<dbReference type="PANTHER" id="PTHR10210:SF32">
    <property type="entry name" value="RIBOSE-PHOSPHATE PYROPHOSPHOKINASE 2"/>
    <property type="match status" value="1"/>
</dbReference>
<keyword evidence="2 11" id="KW-0808">Transferase</keyword>
<comment type="caution">
    <text evidence="11">The sequence shown here is derived from an EMBL/GenBank/DDBJ whole genome shotgun (WGS) entry which is preliminary data.</text>
</comment>
<dbReference type="Pfam" id="PF13793">
    <property type="entry name" value="Pribosyltran_N"/>
    <property type="match status" value="1"/>
</dbReference>
<keyword evidence="3 8" id="KW-0545">Nucleotide biosynthesis</keyword>
<comment type="similarity">
    <text evidence="8">Belongs to the ribose-phosphate pyrophosphokinase family.</text>
</comment>
<accession>A0ABS7JXK6</accession>
<organism evidence="11 12">
    <name type="scientific">Qipengyuania mesophila</name>
    <dbReference type="NCBI Taxonomy" id="2867246"/>
    <lineage>
        <taxon>Bacteria</taxon>
        <taxon>Pseudomonadati</taxon>
        <taxon>Pseudomonadota</taxon>
        <taxon>Alphaproteobacteria</taxon>
        <taxon>Sphingomonadales</taxon>
        <taxon>Erythrobacteraceae</taxon>
        <taxon>Qipengyuania</taxon>
    </lineage>
</organism>
<dbReference type="Pfam" id="PF00156">
    <property type="entry name" value="Pribosyltran"/>
    <property type="match status" value="1"/>
</dbReference>
<evidence type="ECO:0000313" key="11">
    <source>
        <dbReference type="EMBL" id="MBX7502396.1"/>
    </source>
</evidence>
<dbReference type="InterPro" id="IPR029057">
    <property type="entry name" value="PRTase-like"/>
</dbReference>
<evidence type="ECO:0000259" key="9">
    <source>
        <dbReference type="Pfam" id="PF00156"/>
    </source>
</evidence>
<name>A0ABS7JXK6_9SPHN</name>
<feature type="domain" description="Ribose-phosphate pyrophosphokinase N-terminal" evidence="10">
    <location>
        <begin position="10"/>
        <end position="115"/>
    </location>
</feature>
<evidence type="ECO:0000256" key="3">
    <source>
        <dbReference type="ARBA" id="ARBA00022727"/>
    </source>
</evidence>